<evidence type="ECO:0000313" key="4">
    <source>
        <dbReference type="Proteomes" id="UP000051160"/>
    </source>
</evidence>
<dbReference type="Proteomes" id="UP000051160">
    <property type="component" value="Unassembled WGS sequence"/>
</dbReference>
<dbReference type="InterPro" id="IPR002591">
    <property type="entry name" value="Phosphodiest/P_Trfase"/>
</dbReference>
<protein>
    <submittedName>
        <fullName evidence="3">Cell surface protein</fullName>
    </submittedName>
</protein>
<gene>
    <name evidence="3" type="ORF">FD04_GL001631</name>
</gene>
<dbReference type="InterPro" id="IPR017850">
    <property type="entry name" value="Alkaline_phosphatase_core_sf"/>
</dbReference>
<dbReference type="InterPro" id="IPR008965">
    <property type="entry name" value="CBM2/CBM3_carb-bd_dom_sf"/>
</dbReference>
<feature type="compositionally biased region" description="Basic and acidic residues" evidence="1">
    <location>
        <begin position="873"/>
        <end position="891"/>
    </location>
</feature>
<dbReference type="EMBL" id="AZEE01000029">
    <property type="protein sequence ID" value="KRK97597.1"/>
    <property type="molecule type" value="Genomic_DNA"/>
</dbReference>
<dbReference type="Gene3D" id="2.60.120.200">
    <property type="match status" value="1"/>
</dbReference>
<dbReference type="PATRIC" id="fig|1423776.4.peg.1651"/>
<dbReference type="Pfam" id="PF13385">
    <property type="entry name" value="Laminin_G_3"/>
    <property type="match status" value="1"/>
</dbReference>
<reference evidence="3 4" key="1">
    <citation type="journal article" date="2015" name="Genome Announc.">
        <title>Expanding the biotechnology potential of lactobacilli through comparative genomics of 213 strains and associated genera.</title>
        <authorList>
            <person name="Sun Z."/>
            <person name="Harris H.M."/>
            <person name="McCann A."/>
            <person name="Guo C."/>
            <person name="Argimon S."/>
            <person name="Zhang W."/>
            <person name="Yang X."/>
            <person name="Jeffery I.B."/>
            <person name="Cooney J.C."/>
            <person name="Kagawa T.F."/>
            <person name="Liu W."/>
            <person name="Song Y."/>
            <person name="Salvetti E."/>
            <person name="Wrobel A."/>
            <person name="Rasinkangas P."/>
            <person name="Parkhill J."/>
            <person name="Rea M.C."/>
            <person name="O'Sullivan O."/>
            <person name="Ritari J."/>
            <person name="Douillard F.P."/>
            <person name="Paul Ross R."/>
            <person name="Yang R."/>
            <person name="Briner A.E."/>
            <person name="Felis G.E."/>
            <person name="de Vos W.M."/>
            <person name="Barrangou R."/>
            <person name="Klaenhammer T.R."/>
            <person name="Caufield P.W."/>
            <person name="Cui Y."/>
            <person name="Zhang H."/>
            <person name="O'Toole P.W."/>
        </authorList>
    </citation>
    <scope>NUCLEOTIDE SEQUENCE [LARGE SCALE GENOMIC DNA]</scope>
    <source>
        <strain evidence="3 4">DSM 19909</strain>
    </source>
</reference>
<evidence type="ECO:0000259" key="2">
    <source>
        <dbReference type="Pfam" id="PF19087"/>
    </source>
</evidence>
<organism evidence="3 4">
    <name type="scientific">Secundilactobacillus odoratitofui DSM 19909 = JCM 15043</name>
    <dbReference type="NCBI Taxonomy" id="1423776"/>
    <lineage>
        <taxon>Bacteria</taxon>
        <taxon>Bacillati</taxon>
        <taxon>Bacillota</taxon>
        <taxon>Bacilli</taxon>
        <taxon>Lactobacillales</taxon>
        <taxon>Lactobacillaceae</taxon>
        <taxon>Secundilactobacillus</taxon>
    </lineage>
</organism>
<dbReference type="AlphaFoldDB" id="A0A0R1LP41"/>
<proteinExistence type="predicted"/>
<feature type="domain" description="DUF5776" evidence="2">
    <location>
        <begin position="1025"/>
        <end position="1088"/>
    </location>
</feature>
<feature type="region of interest" description="Disordered" evidence="1">
    <location>
        <begin position="856"/>
        <end position="943"/>
    </location>
</feature>
<keyword evidence="4" id="KW-1185">Reference proteome</keyword>
<feature type="compositionally biased region" description="Basic and acidic residues" evidence="1">
    <location>
        <begin position="920"/>
        <end position="943"/>
    </location>
</feature>
<dbReference type="InterPro" id="IPR013320">
    <property type="entry name" value="ConA-like_dom_sf"/>
</dbReference>
<dbReference type="SUPFAM" id="SSF53649">
    <property type="entry name" value="Alkaline phosphatase-like"/>
    <property type="match status" value="1"/>
</dbReference>
<dbReference type="InterPro" id="IPR044081">
    <property type="entry name" value="DUF5776"/>
</dbReference>
<dbReference type="Gene3D" id="3.40.720.10">
    <property type="entry name" value="Alkaline Phosphatase, subunit A"/>
    <property type="match status" value="1"/>
</dbReference>
<dbReference type="SUPFAM" id="SSF49899">
    <property type="entry name" value="Concanavalin A-like lectins/glucanases"/>
    <property type="match status" value="1"/>
</dbReference>
<dbReference type="Pfam" id="PF01663">
    <property type="entry name" value="Phosphodiest"/>
    <property type="match status" value="1"/>
</dbReference>
<accession>A0A0R1LP41</accession>
<sequence length="1095" mass="120366">MSVTVPAVTAVAATSPVQTTAQATPQAALPTPFADLKMEPMSIGDYRGQFKTFNKIGMPLIARPGDAKKDSVIFNGSSAFAMPVSQDQYNQMANGMAIETYFKYNAGAPLSGEHDIFSNQQGGGVGLGVDNGNLTFFAHVDGQYRQPHVRLTPGKWVHAVGVVDKADNKAKLYVNGRLVDAVEFSHLKMDWPVNAKAHNFVLGGDSNSVGGAESFMSGQVQTARLYNHSLTANDAAQLSNAAQGEVAPEPEVQQSFDSRLVGPSSITAGHVYNLNVQMRQNNAGDINKLEYDVNYDANLFDFIKATNQKDGYRTRVTLVKPGQLHISTSSVLSSASYRQFSQTKIAALKLRAKKLPVNKSAQTSIDIKDAVGTINGKKVDNLKMTLGTQAVKVIARASHDYNGDGIVGAGDIAMAPADQREAVAKEAVIRPYKHVVVLTTDGGGNPWDPSGMYYAKDNSVDPKWTTNPEILKKRRNKYTMDLFNKKFAMSTSASAVIPTISAQNYISMLHGVTWGELPTEYQGTNATTGGQYFADFDKTKPLFPSVFKVLQAANPYQSAAEFSEWTNILNGITEPEAAVDKNSSRAWESFNDVANYIGTEDFNNTALTYMQSDQMDHQGHTKGWFNDNYWDNYAKYDDMFKTVMDKLEKTGHAHDTLVIANADHGGWKLDHGQNTERSNTNIFIGIGGETIDSGRRLKGGSNADISALILHALQVKKPSSMTGKVFDSSAFLDQTQLTKKHRDVEDVTLKANNRHAQLHLKTKATNQLRSLDTRIDLAGRTVDQITTPAGTKILRQEVKDGILSLTLGFDKQPTADALANIKFAKTSKTAKNVTIQKAMAGTDKGQEILVDLHNEATPNESDNNNNGNGNGNNDHKPTPQPEKPGKPEKPNHSGNDTNKPAPKPDQNQGADNTLPTPGTSDHHTGNTDKPHHGHGSADKTETKGRKWYAMKKIGFYKGTHFTKHNLMRWFKATKQQKWAQFSFLKRVHSKSGYRYQVKDLNKGSKTFGKIGYITTNKRYVTVSDYTKKPKYVKVIRTKGITAFRNANLTQKAKHYRTAKTLKVKALIKQNGRVRLQLTNGLFITADKHDIKALNR</sequence>
<dbReference type="Pfam" id="PF19087">
    <property type="entry name" value="DUF5776"/>
    <property type="match status" value="1"/>
</dbReference>
<evidence type="ECO:0000256" key="1">
    <source>
        <dbReference type="SAM" id="MobiDB-lite"/>
    </source>
</evidence>
<evidence type="ECO:0000313" key="3">
    <source>
        <dbReference type="EMBL" id="KRK97597.1"/>
    </source>
</evidence>
<dbReference type="STRING" id="1423776.FD04_GL001631"/>
<dbReference type="Gene3D" id="2.60.40.680">
    <property type="match status" value="1"/>
</dbReference>
<comment type="caution">
    <text evidence="3">The sequence shown here is derived from an EMBL/GenBank/DDBJ whole genome shotgun (WGS) entry which is preliminary data.</text>
</comment>
<dbReference type="GO" id="GO:0030246">
    <property type="term" value="F:carbohydrate binding"/>
    <property type="evidence" value="ECO:0007669"/>
    <property type="project" value="InterPro"/>
</dbReference>
<dbReference type="SUPFAM" id="SSF49384">
    <property type="entry name" value="Carbohydrate-binding domain"/>
    <property type="match status" value="1"/>
</dbReference>
<name>A0A0R1LP41_9LACO</name>
<feature type="compositionally biased region" description="Polar residues" evidence="1">
    <location>
        <begin position="905"/>
        <end position="919"/>
    </location>
</feature>